<accession>A0A5P1EDC1</accession>
<protein>
    <submittedName>
        <fullName evidence="9">Uncharacterized protein</fullName>
    </submittedName>
</protein>
<dbReference type="OMA" id="HGERECW"/>
<keyword evidence="4" id="KW-0238">DNA-binding</keyword>
<organism evidence="9 10">
    <name type="scientific">Asparagus officinalis</name>
    <name type="common">Garden asparagus</name>
    <dbReference type="NCBI Taxonomy" id="4686"/>
    <lineage>
        <taxon>Eukaryota</taxon>
        <taxon>Viridiplantae</taxon>
        <taxon>Streptophyta</taxon>
        <taxon>Embryophyta</taxon>
        <taxon>Tracheophyta</taxon>
        <taxon>Spermatophyta</taxon>
        <taxon>Magnoliopsida</taxon>
        <taxon>Liliopsida</taxon>
        <taxon>Asparagales</taxon>
        <taxon>Asparagaceae</taxon>
        <taxon>Asparagoideae</taxon>
        <taxon>Asparagus</taxon>
    </lineage>
</organism>
<keyword evidence="10" id="KW-1185">Reference proteome</keyword>
<dbReference type="SMART" id="SM00717">
    <property type="entry name" value="SANT"/>
    <property type="match status" value="2"/>
</dbReference>
<dbReference type="InterPro" id="IPR017930">
    <property type="entry name" value="Myb_dom"/>
</dbReference>
<dbReference type="PANTHER" id="PTHR45614">
    <property type="entry name" value="MYB PROTEIN-RELATED"/>
    <property type="match status" value="1"/>
</dbReference>
<dbReference type="PROSITE" id="PS51294">
    <property type="entry name" value="HTH_MYB"/>
    <property type="match status" value="2"/>
</dbReference>
<dbReference type="InterPro" id="IPR009057">
    <property type="entry name" value="Homeodomain-like_sf"/>
</dbReference>
<evidence type="ECO:0000313" key="9">
    <source>
        <dbReference type="EMBL" id="ONK62789.1"/>
    </source>
</evidence>
<keyword evidence="2" id="KW-0677">Repeat</keyword>
<evidence type="ECO:0000256" key="4">
    <source>
        <dbReference type="ARBA" id="ARBA00023125"/>
    </source>
</evidence>
<dbReference type="Proteomes" id="UP000243459">
    <property type="component" value="Chromosome 7"/>
</dbReference>
<evidence type="ECO:0000256" key="2">
    <source>
        <dbReference type="ARBA" id="ARBA00022737"/>
    </source>
</evidence>
<dbReference type="Gene3D" id="1.10.10.60">
    <property type="entry name" value="Homeodomain-like"/>
    <property type="match status" value="2"/>
</dbReference>
<dbReference type="GO" id="GO:0000981">
    <property type="term" value="F:DNA-binding transcription factor activity, RNA polymerase II-specific"/>
    <property type="evidence" value="ECO:0007669"/>
    <property type="project" value="TreeGrafter"/>
</dbReference>
<dbReference type="InterPro" id="IPR050560">
    <property type="entry name" value="MYB_TF"/>
</dbReference>
<gene>
    <name evidence="9" type="ORF">A4U43_C07F8160</name>
</gene>
<keyword evidence="6" id="KW-0539">Nucleus</keyword>
<sequence length="305" mass="34183">MGFFLQGESSSGQRYEMGLLMRDEGEGQNGNNEEKMKREYSKFCARGHWRPAEDAKLIELVAQHGPQNWNLIAQSLEGRSGKSCRLRWFNQLNPRIRKHPFTQEEEERLLAAQRAFGNKWALIARLFPGRTDNAVKNHWHVIMSKEHRSQRRRSKHCIKSSVSNPPPLIHCLFPNNAGVINGINYNEFSGESSNSNRYESVSTCTDLSLNSTSRAGFGLIKSYSSQLQQHGFADKCARSTGWYGDALRLVSGVDQSGYSDSHSEASAAESVVSNMSNNGAVNGDREHESEKIGFPFFDFLGVGAM</sequence>
<evidence type="ECO:0000256" key="3">
    <source>
        <dbReference type="ARBA" id="ARBA00023015"/>
    </source>
</evidence>
<dbReference type="Pfam" id="PF13921">
    <property type="entry name" value="Myb_DNA-bind_6"/>
    <property type="match status" value="1"/>
</dbReference>
<dbReference type="GO" id="GO:0005634">
    <property type="term" value="C:nucleus"/>
    <property type="evidence" value="ECO:0007669"/>
    <property type="project" value="UniProtKB-SubCell"/>
</dbReference>
<dbReference type="AlphaFoldDB" id="A0A5P1EDC1"/>
<dbReference type="GO" id="GO:0000978">
    <property type="term" value="F:RNA polymerase II cis-regulatory region sequence-specific DNA binding"/>
    <property type="evidence" value="ECO:0007669"/>
    <property type="project" value="TreeGrafter"/>
</dbReference>
<evidence type="ECO:0000256" key="6">
    <source>
        <dbReference type="ARBA" id="ARBA00023242"/>
    </source>
</evidence>
<dbReference type="SUPFAM" id="SSF46689">
    <property type="entry name" value="Homeodomain-like"/>
    <property type="match status" value="1"/>
</dbReference>
<dbReference type="PANTHER" id="PTHR45614:SF259">
    <property type="entry name" value="MYB DOMAIN PROTEIN 89-RELATED"/>
    <property type="match status" value="1"/>
</dbReference>
<evidence type="ECO:0000256" key="5">
    <source>
        <dbReference type="ARBA" id="ARBA00023163"/>
    </source>
</evidence>
<keyword evidence="3" id="KW-0805">Transcription regulation</keyword>
<dbReference type="EMBL" id="CM007387">
    <property type="protein sequence ID" value="ONK62789.1"/>
    <property type="molecule type" value="Genomic_DNA"/>
</dbReference>
<dbReference type="FunFam" id="1.10.10.60:FF:000060">
    <property type="entry name" value="MYB transcription factor"/>
    <property type="match status" value="1"/>
</dbReference>
<evidence type="ECO:0000313" key="10">
    <source>
        <dbReference type="Proteomes" id="UP000243459"/>
    </source>
</evidence>
<keyword evidence="5" id="KW-0804">Transcription</keyword>
<dbReference type="Gramene" id="ONK62789">
    <property type="protein sequence ID" value="ONK62789"/>
    <property type="gene ID" value="A4U43_C07F8160"/>
</dbReference>
<proteinExistence type="predicted"/>
<feature type="domain" description="HTH myb-type" evidence="8">
    <location>
        <begin position="41"/>
        <end position="92"/>
    </location>
</feature>
<feature type="domain" description="Myb-like" evidence="7">
    <location>
        <begin position="93"/>
        <end position="143"/>
    </location>
</feature>
<dbReference type="OrthoDB" id="2143914at2759"/>
<name>A0A5P1EDC1_ASPOF</name>
<dbReference type="PROSITE" id="PS50090">
    <property type="entry name" value="MYB_LIKE"/>
    <property type="match status" value="2"/>
</dbReference>
<feature type="domain" description="HTH myb-type" evidence="8">
    <location>
        <begin position="93"/>
        <end position="147"/>
    </location>
</feature>
<dbReference type="InterPro" id="IPR001005">
    <property type="entry name" value="SANT/Myb"/>
</dbReference>
<reference evidence="10" key="1">
    <citation type="journal article" date="2017" name="Nat. Commun.">
        <title>The asparagus genome sheds light on the origin and evolution of a young Y chromosome.</title>
        <authorList>
            <person name="Harkess A."/>
            <person name="Zhou J."/>
            <person name="Xu C."/>
            <person name="Bowers J.E."/>
            <person name="Van der Hulst R."/>
            <person name="Ayyampalayam S."/>
            <person name="Mercati F."/>
            <person name="Riccardi P."/>
            <person name="McKain M.R."/>
            <person name="Kakrana A."/>
            <person name="Tang H."/>
            <person name="Ray J."/>
            <person name="Groenendijk J."/>
            <person name="Arikit S."/>
            <person name="Mathioni S.M."/>
            <person name="Nakano M."/>
            <person name="Shan H."/>
            <person name="Telgmann-Rauber A."/>
            <person name="Kanno A."/>
            <person name="Yue Z."/>
            <person name="Chen H."/>
            <person name="Li W."/>
            <person name="Chen Y."/>
            <person name="Xu X."/>
            <person name="Zhang Y."/>
            <person name="Luo S."/>
            <person name="Chen H."/>
            <person name="Gao J."/>
            <person name="Mao Z."/>
            <person name="Pires J.C."/>
            <person name="Luo M."/>
            <person name="Kudrna D."/>
            <person name="Wing R.A."/>
            <person name="Meyers B.C."/>
            <person name="Yi K."/>
            <person name="Kong H."/>
            <person name="Lavrijsen P."/>
            <person name="Sunseri F."/>
            <person name="Falavigna A."/>
            <person name="Ye Y."/>
            <person name="Leebens-Mack J.H."/>
            <person name="Chen G."/>
        </authorList>
    </citation>
    <scope>NUCLEOTIDE SEQUENCE [LARGE SCALE GENOMIC DNA]</scope>
    <source>
        <strain evidence="10">cv. DH0086</strain>
    </source>
</reference>
<evidence type="ECO:0000259" key="8">
    <source>
        <dbReference type="PROSITE" id="PS51294"/>
    </source>
</evidence>
<dbReference type="CDD" id="cd00167">
    <property type="entry name" value="SANT"/>
    <property type="match status" value="2"/>
</dbReference>
<evidence type="ECO:0000256" key="1">
    <source>
        <dbReference type="ARBA" id="ARBA00004123"/>
    </source>
</evidence>
<comment type="subcellular location">
    <subcellularLocation>
        <location evidence="1">Nucleus</location>
    </subcellularLocation>
</comment>
<evidence type="ECO:0000259" key="7">
    <source>
        <dbReference type="PROSITE" id="PS50090"/>
    </source>
</evidence>
<feature type="domain" description="Myb-like" evidence="7">
    <location>
        <begin position="46"/>
        <end position="92"/>
    </location>
</feature>